<dbReference type="Pfam" id="PF14322">
    <property type="entry name" value="SusD-like_3"/>
    <property type="match status" value="1"/>
</dbReference>
<dbReference type="PROSITE" id="PS51257">
    <property type="entry name" value="PROKAR_LIPOPROTEIN"/>
    <property type="match status" value="1"/>
</dbReference>
<dbReference type="Pfam" id="PF07980">
    <property type="entry name" value="SusD_RagB"/>
    <property type="match status" value="1"/>
</dbReference>
<dbReference type="SUPFAM" id="SSF48452">
    <property type="entry name" value="TPR-like"/>
    <property type="match status" value="1"/>
</dbReference>
<keyword evidence="9" id="KW-1185">Reference proteome</keyword>
<accession>A0A327Q130</accession>
<evidence type="ECO:0000256" key="1">
    <source>
        <dbReference type="ARBA" id="ARBA00004442"/>
    </source>
</evidence>
<dbReference type="InterPro" id="IPR033985">
    <property type="entry name" value="SusD-like_N"/>
</dbReference>
<name>A0A327Q130_9BACT</name>
<dbReference type="GO" id="GO:0009279">
    <property type="term" value="C:cell outer membrane"/>
    <property type="evidence" value="ECO:0007669"/>
    <property type="project" value="UniProtKB-SubCell"/>
</dbReference>
<evidence type="ECO:0000256" key="5">
    <source>
        <dbReference type="ARBA" id="ARBA00023237"/>
    </source>
</evidence>
<evidence type="ECO:0000313" key="9">
    <source>
        <dbReference type="Proteomes" id="UP000249547"/>
    </source>
</evidence>
<evidence type="ECO:0000259" key="6">
    <source>
        <dbReference type="Pfam" id="PF07980"/>
    </source>
</evidence>
<feature type="domain" description="SusD-like N-terminal" evidence="7">
    <location>
        <begin position="84"/>
        <end position="238"/>
    </location>
</feature>
<protein>
    <submittedName>
        <fullName evidence="8">Putative outer membrane starch-binding protein</fullName>
    </submittedName>
</protein>
<evidence type="ECO:0000256" key="2">
    <source>
        <dbReference type="ARBA" id="ARBA00006275"/>
    </source>
</evidence>
<dbReference type="Gene3D" id="1.25.40.390">
    <property type="match status" value="1"/>
</dbReference>
<keyword evidence="4" id="KW-0472">Membrane</keyword>
<dbReference type="OrthoDB" id="691231at2"/>
<keyword evidence="3" id="KW-0732">Signal</keyword>
<comment type="caution">
    <text evidence="8">The sequence shown here is derived from an EMBL/GenBank/DDBJ whole genome shotgun (WGS) entry which is preliminary data.</text>
</comment>
<comment type="similarity">
    <text evidence="2">Belongs to the SusD family.</text>
</comment>
<organism evidence="8 9">
    <name type="scientific">Chitinophaga skermanii</name>
    <dbReference type="NCBI Taxonomy" id="331697"/>
    <lineage>
        <taxon>Bacteria</taxon>
        <taxon>Pseudomonadati</taxon>
        <taxon>Bacteroidota</taxon>
        <taxon>Chitinophagia</taxon>
        <taxon>Chitinophagales</taxon>
        <taxon>Chitinophagaceae</taxon>
        <taxon>Chitinophaga</taxon>
    </lineage>
</organism>
<sequence>MKKLSYIIAAFVVGTFCACQKDYLNVKNVDANVPIDMLYTNYNYVQQVLWYTYGFLPDGFDKFNMEAATDNAEATWVGDRSQDFNYGIWNQYSNNDNLWERNYTAIRQANLYLKNKNMVDISYIKDRINSPDSTAYWNARDNVKFMEGEMNFLKAYFYFELVKRYGGVPIIDNALNFSEKASWQGIQRNSVDECIKYITTLCDKAAEIIPENMAAYSWYEAGRATRGSVLALKSRVLLYGASKLYKEAGSTTTWAAAAAAANAVIKLNQYSLDGSYGNLFGSNNSASKEAIFYRRYGSVNTLEIANFPLQFENANGRSLTPSQNFVDEFEVLVKDNNGTVIGSEPFNWNNPVHAANPYANRDPRFDATVIYNGKTFKSQVIQTYSGGSSGLPKQNATKTGYYTLKYVQSGIDLINNTKANHQYIYFRYAEILLNYAEAMYNAYGPDADPQGYGMTALQAINAVRNRTGVKLPALTSAQLNENAFVHERNVELGFEGHRFWDVRRWKLGLTYFNKPLRRMDITNNNGTFTYAVKNLEDRVFEEKMYWYPIPQAEITVTGWLQNTGW</sequence>
<gene>
    <name evidence="8" type="ORF">LX64_05102</name>
</gene>
<dbReference type="Proteomes" id="UP000249547">
    <property type="component" value="Unassembled WGS sequence"/>
</dbReference>
<evidence type="ECO:0000256" key="3">
    <source>
        <dbReference type="ARBA" id="ARBA00022729"/>
    </source>
</evidence>
<evidence type="ECO:0000313" key="8">
    <source>
        <dbReference type="EMBL" id="RAI97594.1"/>
    </source>
</evidence>
<dbReference type="InterPro" id="IPR011990">
    <property type="entry name" value="TPR-like_helical_dom_sf"/>
</dbReference>
<dbReference type="InterPro" id="IPR012944">
    <property type="entry name" value="SusD_RagB_dom"/>
</dbReference>
<keyword evidence="5" id="KW-0998">Cell outer membrane</keyword>
<evidence type="ECO:0000256" key="4">
    <source>
        <dbReference type="ARBA" id="ARBA00023136"/>
    </source>
</evidence>
<feature type="domain" description="RagB/SusD" evidence="6">
    <location>
        <begin position="310"/>
        <end position="565"/>
    </location>
</feature>
<dbReference type="EMBL" id="QLLL01000015">
    <property type="protein sequence ID" value="RAI97594.1"/>
    <property type="molecule type" value="Genomic_DNA"/>
</dbReference>
<dbReference type="RefSeq" id="WP_111600475.1">
    <property type="nucleotide sequence ID" value="NZ_QLLL01000015.1"/>
</dbReference>
<dbReference type="AlphaFoldDB" id="A0A327Q130"/>
<proteinExistence type="inferred from homology"/>
<reference evidence="8 9" key="1">
    <citation type="submission" date="2018-06" db="EMBL/GenBank/DDBJ databases">
        <title>Genomic Encyclopedia of Archaeal and Bacterial Type Strains, Phase II (KMG-II): from individual species to whole genera.</title>
        <authorList>
            <person name="Goeker M."/>
        </authorList>
    </citation>
    <scope>NUCLEOTIDE SEQUENCE [LARGE SCALE GENOMIC DNA]</scope>
    <source>
        <strain evidence="8 9">DSM 23857</strain>
    </source>
</reference>
<evidence type="ECO:0000259" key="7">
    <source>
        <dbReference type="Pfam" id="PF14322"/>
    </source>
</evidence>
<comment type="subcellular location">
    <subcellularLocation>
        <location evidence="1">Cell outer membrane</location>
    </subcellularLocation>
</comment>